<dbReference type="AlphaFoldDB" id="A0AB37UCV3"/>
<sequence length="113" mass="12908">MAYKSEKSLIRSPIALSRLCLVTAITTLFLTVQGQEVVKTGKRRLVDCHTFRGNSYLRLGWEWVKGVLSRGWRLFPTLCLCGDVAPEPAIASQKQTQKFLEREFQVRNFSFAL</sequence>
<reference evidence="1 2" key="1">
    <citation type="journal article" date="2019" name="Genome Biol. Evol.">
        <title>Day and night: Metabolic profiles and evolutionary relationships of six axenic non-marine cyanobacteria.</title>
        <authorList>
            <person name="Will S.E."/>
            <person name="Henke P."/>
            <person name="Boedeker C."/>
            <person name="Huang S."/>
            <person name="Brinkmann H."/>
            <person name="Rohde M."/>
            <person name="Jarek M."/>
            <person name="Friedl T."/>
            <person name="Seufert S."/>
            <person name="Schumacher M."/>
            <person name="Overmann J."/>
            <person name="Neumann-Schaal M."/>
            <person name="Petersen J."/>
        </authorList>
    </citation>
    <scope>NUCLEOTIDE SEQUENCE [LARGE SCALE GENOMIC DNA]</scope>
    <source>
        <strain evidence="1 2">SAG 39.79</strain>
    </source>
</reference>
<accession>A0AB37UCV3</accession>
<protein>
    <submittedName>
        <fullName evidence="1">Uncharacterized protein</fullName>
    </submittedName>
</protein>
<dbReference type="EMBL" id="RSCK01000072">
    <property type="protein sequence ID" value="RUT05858.1"/>
    <property type="molecule type" value="Genomic_DNA"/>
</dbReference>
<name>A0AB37UCV3_9CYAN</name>
<gene>
    <name evidence="1" type="ORF">DSM107010_53880</name>
</gene>
<evidence type="ECO:0000313" key="2">
    <source>
        <dbReference type="Proteomes" id="UP000282574"/>
    </source>
</evidence>
<organism evidence="1 2">
    <name type="scientific">Chroococcidiopsis cubana SAG 39.79</name>
    <dbReference type="NCBI Taxonomy" id="388085"/>
    <lineage>
        <taxon>Bacteria</taxon>
        <taxon>Bacillati</taxon>
        <taxon>Cyanobacteriota</taxon>
        <taxon>Cyanophyceae</taxon>
        <taxon>Chroococcidiopsidales</taxon>
        <taxon>Chroococcidiopsidaceae</taxon>
        <taxon>Chroococcidiopsis</taxon>
    </lineage>
</organism>
<evidence type="ECO:0000313" key="1">
    <source>
        <dbReference type="EMBL" id="RUT05858.1"/>
    </source>
</evidence>
<dbReference type="RefSeq" id="WP_199755782.1">
    <property type="nucleotide sequence ID" value="NZ_JAVKZF010000004.1"/>
</dbReference>
<proteinExistence type="predicted"/>
<dbReference type="Proteomes" id="UP000282574">
    <property type="component" value="Unassembled WGS sequence"/>
</dbReference>
<keyword evidence="2" id="KW-1185">Reference proteome</keyword>
<comment type="caution">
    <text evidence="1">The sequence shown here is derived from an EMBL/GenBank/DDBJ whole genome shotgun (WGS) entry which is preliminary data.</text>
</comment>